<feature type="transmembrane region" description="Helical" evidence="6">
    <location>
        <begin position="43"/>
        <end position="62"/>
    </location>
</feature>
<evidence type="ECO:0000256" key="2">
    <source>
        <dbReference type="ARBA" id="ARBA00022475"/>
    </source>
</evidence>
<feature type="transmembrane region" description="Helical" evidence="6">
    <location>
        <begin position="160"/>
        <end position="182"/>
    </location>
</feature>
<reference evidence="7" key="1">
    <citation type="submission" date="2006-06" db="EMBL/GenBank/DDBJ databases">
        <title>Complete sequence of chromosome of Chelativorans sp. BNC1.</title>
        <authorList>
            <consortium name="US DOE Joint Genome Institute"/>
            <person name="Copeland A."/>
            <person name="Lucas S."/>
            <person name="Lapidus A."/>
            <person name="Barry K."/>
            <person name="Detter J.C."/>
            <person name="Glavina del Rio T."/>
            <person name="Hammon N."/>
            <person name="Israni S."/>
            <person name="Dalin E."/>
            <person name="Tice H."/>
            <person name="Pitluck S."/>
            <person name="Chertkov O."/>
            <person name="Brettin T."/>
            <person name="Bruce D."/>
            <person name="Han C."/>
            <person name="Tapia R."/>
            <person name="Gilna P."/>
            <person name="Schmutz J."/>
            <person name="Larimer F."/>
            <person name="Land M."/>
            <person name="Hauser L."/>
            <person name="Kyrpides N."/>
            <person name="Mikhailova N."/>
            <person name="Richardson P."/>
        </authorList>
    </citation>
    <scope>NUCLEOTIDE SEQUENCE</scope>
    <source>
        <strain evidence="7">BNC1</strain>
    </source>
</reference>
<accession>Q11HX3</accession>
<dbReference type="InterPro" id="IPR001851">
    <property type="entry name" value="ABC_transp_permease"/>
</dbReference>
<protein>
    <submittedName>
        <fullName evidence="7">Monosaccharide ABC transporter membrane protein, CUT2 family</fullName>
    </submittedName>
</protein>
<sequence>MKQSLGDRILNIEWLPLLVLAFVGILVLSMISSNFLSSYNLFVILRILSVTSLVALSQMVVIAIGQMNLAVGAIGGLVAILFGALLELYHVSIPLAFLAGLAVGIACGALSGWLIAWTKISGFIITLAMLSVFTGLNYGITKSIPFYNMPQALKAWYDSYVGPVPLILFIPLIAMVAVAVILHHTRAGRQMLAMGGNPAAAELAGISLMRTTIMAHTLSGALAAIAGMVAVARLGTAEPTIGSDWLLASFAAPVIGGAILTGGHVSVIGTMIAVLIVVLLENGLILAGTNPFYIPFFLGALILLTVLFNHWRNSARSSPLLRRGGH</sequence>
<feature type="transmembrane region" description="Helical" evidence="6">
    <location>
        <begin position="95"/>
        <end position="116"/>
    </location>
</feature>
<dbReference type="AlphaFoldDB" id="Q11HX3"/>
<feature type="transmembrane region" description="Helical" evidence="6">
    <location>
        <begin position="254"/>
        <end position="280"/>
    </location>
</feature>
<dbReference type="CDD" id="cd06579">
    <property type="entry name" value="TM_PBP1_transp_AraH_like"/>
    <property type="match status" value="1"/>
</dbReference>
<gene>
    <name evidence="7" type="ordered locus">Meso_1607</name>
</gene>
<dbReference type="KEGG" id="mes:Meso_1607"/>
<dbReference type="GO" id="GO:0022857">
    <property type="term" value="F:transmembrane transporter activity"/>
    <property type="evidence" value="ECO:0007669"/>
    <property type="project" value="InterPro"/>
</dbReference>
<keyword evidence="4 6" id="KW-1133">Transmembrane helix</keyword>
<keyword evidence="5 6" id="KW-0472">Membrane</keyword>
<feature type="transmembrane region" description="Helical" evidence="6">
    <location>
        <begin position="12"/>
        <end position="31"/>
    </location>
</feature>
<name>Q11HX3_CHESB</name>
<feature type="transmembrane region" description="Helical" evidence="6">
    <location>
        <begin position="213"/>
        <end position="234"/>
    </location>
</feature>
<evidence type="ECO:0000256" key="4">
    <source>
        <dbReference type="ARBA" id="ARBA00022989"/>
    </source>
</evidence>
<evidence type="ECO:0000256" key="6">
    <source>
        <dbReference type="SAM" id="Phobius"/>
    </source>
</evidence>
<comment type="subcellular location">
    <subcellularLocation>
        <location evidence="1">Cell membrane</location>
        <topology evidence="1">Multi-pass membrane protein</topology>
    </subcellularLocation>
</comment>
<organism evidence="7">
    <name type="scientific">Chelativorans sp. (strain BNC1)</name>
    <dbReference type="NCBI Taxonomy" id="266779"/>
    <lineage>
        <taxon>Bacteria</taxon>
        <taxon>Pseudomonadati</taxon>
        <taxon>Pseudomonadota</taxon>
        <taxon>Alphaproteobacteria</taxon>
        <taxon>Hyphomicrobiales</taxon>
        <taxon>Phyllobacteriaceae</taxon>
        <taxon>Chelativorans</taxon>
    </lineage>
</organism>
<evidence type="ECO:0000256" key="1">
    <source>
        <dbReference type="ARBA" id="ARBA00004651"/>
    </source>
</evidence>
<dbReference type="PANTHER" id="PTHR32196:SF72">
    <property type="entry name" value="RIBOSE IMPORT PERMEASE PROTEIN RBSC"/>
    <property type="match status" value="1"/>
</dbReference>
<feature type="transmembrane region" description="Helical" evidence="6">
    <location>
        <begin position="292"/>
        <end position="311"/>
    </location>
</feature>
<dbReference type="OrthoDB" id="5422926at2"/>
<evidence type="ECO:0000313" key="7">
    <source>
        <dbReference type="EMBL" id="ABG63002.1"/>
    </source>
</evidence>
<dbReference type="eggNOG" id="COG1172">
    <property type="taxonomic scope" value="Bacteria"/>
</dbReference>
<dbReference type="GO" id="GO:0005886">
    <property type="term" value="C:plasma membrane"/>
    <property type="evidence" value="ECO:0007669"/>
    <property type="project" value="UniProtKB-SubCell"/>
</dbReference>
<dbReference type="HOGENOM" id="CLU_028880_0_2_5"/>
<evidence type="ECO:0000256" key="3">
    <source>
        <dbReference type="ARBA" id="ARBA00022692"/>
    </source>
</evidence>
<dbReference type="PANTHER" id="PTHR32196">
    <property type="entry name" value="ABC TRANSPORTER PERMEASE PROTEIN YPHD-RELATED-RELATED"/>
    <property type="match status" value="1"/>
</dbReference>
<proteinExistence type="predicted"/>
<dbReference type="EMBL" id="CP000390">
    <property type="protein sequence ID" value="ABG63002.1"/>
    <property type="molecule type" value="Genomic_DNA"/>
</dbReference>
<keyword evidence="3 6" id="KW-0812">Transmembrane</keyword>
<dbReference type="STRING" id="266779.Meso_1607"/>
<evidence type="ECO:0000256" key="5">
    <source>
        <dbReference type="ARBA" id="ARBA00023136"/>
    </source>
</evidence>
<feature type="transmembrane region" description="Helical" evidence="6">
    <location>
        <begin position="69"/>
        <end position="89"/>
    </location>
</feature>
<feature type="transmembrane region" description="Helical" evidence="6">
    <location>
        <begin position="123"/>
        <end position="140"/>
    </location>
</feature>
<dbReference type="Pfam" id="PF02653">
    <property type="entry name" value="BPD_transp_2"/>
    <property type="match status" value="1"/>
</dbReference>
<keyword evidence="2" id="KW-1003">Cell membrane</keyword>